<protein>
    <submittedName>
        <fullName evidence="1">Type II toxin-antitoxin system VapB family antitoxin</fullName>
    </submittedName>
</protein>
<dbReference type="InterPro" id="IPR011660">
    <property type="entry name" value="VapB-like"/>
</dbReference>
<evidence type="ECO:0000313" key="1">
    <source>
        <dbReference type="EMBL" id="MFC3711426.1"/>
    </source>
</evidence>
<dbReference type="EMBL" id="JBHRXV010000001">
    <property type="protein sequence ID" value="MFC3711426.1"/>
    <property type="molecule type" value="Genomic_DNA"/>
</dbReference>
<name>A0ABV7X656_9SPHN</name>
<organism evidence="1 2">
    <name type="scientific">Sphingoaurantiacus capsulatus</name>
    <dbReference type="NCBI Taxonomy" id="1771310"/>
    <lineage>
        <taxon>Bacteria</taxon>
        <taxon>Pseudomonadati</taxon>
        <taxon>Pseudomonadota</taxon>
        <taxon>Alphaproteobacteria</taxon>
        <taxon>Sphingomonadales</taxon>
        <taxon>Sphingosinicellaceae</taxon>
        <taxon>Sphingoaurantiacus</taxon>
    </lineage>
</organism>
<evidence type="ECO:0000313" key="2">
    <source>
        <dbReference type="Proteomes" id="UP001595615"/>
    </source>
</evidence>
<dbReference type="Pfam" id="PF07704">
    <property type="entry name" value="PSK_trans_fac"/>
    <property type="match status" value="1"/>
</dbReference>
<sequence length="81" mass="9063">MERVIRDPETEALLDELAEVTGLPAEEALKRVVGERLARQRDVARKVAETQAWLRSLGPVPPGPSQEEIIAEMYDENGLPR</sequence>
<gene>
    <name evidence="1" type="ORF">ACFOMD_02515</name>
</gene>
<comment type="caution">
    <text evidence="1">The sequence shown here is derived from an EMBL/GenBank/DDBJ whole genome shotgun (WGS) entry which is preliminary data.</text>
</comment>
<proteinExistence type="predicted"/>
<accession>A0ABV7X656</accession>
<dbReference type="RefSeq" id="WP_380856303.1">
    <property type="nucleotide sequence ID" value="NZ_JBHRXV010000001.1"/>
</dbReference>
<dbReference type="Proteomes" id="UP001595615">
    <property type="component" value="Unassembled WGS sequence"/>
</dbReference>
<reference evidence="2" key="1">
    <citation type="journal article" date="2019" name="Int. J. Syst. Evol. Microbiol.">
        <title>The Global Catalogue of Microorganisms (GCM) 10K type strain sequencing project: providing services to taxonomists for standard genome sequencing and annotation.</title>
        <authorList>
            <consortium name="The Broad Institute Genomics Platform"/>
            <consortium name="The Broad Institute Genome Sequencing Center for Infectious Disease"/>
            <person name="Wu L."/>
            <person name="Ma J."/>
        </authorList>
    </citation>
    <scope>NUCLEOTIDE SEQUENCE [LARGE SCALE GENOMIC DNA]</scope>
    <source>
        <strain evidence="2">KCTC 42644</strain>
    </source>
</reference>
<keyword evidence="2" id="KW-1185">Reference proteome</keyword>